<dbReference type="RefSeq" id="WP_012860269.1">
    <property type="nucleotide sequence ID" value="NC_013517.1"/>
</dbReference>
<reference evidence="2" key="1">
    <citation type="submission" date="2009-09" db="EMBL/GenBank/DDBJ databases">
        <title>The complete chromosome of Sebaldella termitidis ATCC 33386.</title>
        <authorList>
            <consortium name="US DOE Joint Genome Institute (JGI-PGF)"/>
            <person name="Lucas S."/>
            <person name="Copeland A."/>
            <person name="Lapidus A."/>
            <person name="Glavina del Rio T."/>
            <person name="Dalin E."/>
            <person name="Tice H."/>
            <person name="Bruce D."/>
            <person name="Goodwin L."/>
            <person name="Pitluck S."/>
            <person name="Kyrpides N."/>
            <person name="Mavromatis K."/>
            <person name="Ivanova N."/>
            <person name="Mikhailova N."/>
            <person name="Sims D."/>
            <person name="Meincke L."/>
            <person name="Brettin T."/>
            <person name="Detter J.C."/>
            <person name="Han C."/>
            <person name="Larimer F."/>
            <person name="Land M."/>
            <person name="Hauser L."/>
            <person name="Markowitz V."/>
            <person name="Cheng J.F."/>
            <person name="Hugenholtz P."/>
            <person name="Woyke T."/>
            <person name="Wu D."/>
            <person name="Eisen J.A."/>
        </authorList>
    </citation>
    <scope>NUCLEOTIDE SEQUENCE [LARGE SCALE GENOMIC DNA]</scope>
    <source>
        <strain evidence="2">ATCC 33386 / NCTC 11300</strain>
    </source>
</reference>
<organism evidence="1 2">
    <name type="scientific">Sebaldella termitidis (strain ATCC 33386 / NCTC 11300)</name>
    <dbReference type="NCBI Taxonomy" id="526218"/>
    <lineage>
        <taxon>Bacteria</taxon>
        <taxon>Fusobacteriati</taxon>
        <taxon>Fusobacteriota</taxon>
        <taxon>Fusobacteriia</taxon>
        <taxon>Fusobacteriales</taxon>
        <taxon>Leptotrichiaceae</taxon>
        <taxon>Sebaldella</taxon>
    </lineage>
</organism>
<keyword evidence="2" id="KW-1185">Reference proteome</keyword>
<evidence type="ECO:0008006" key="3">
    <source>
        <dbReference type="Google" id="ProtNLM"/>
    </source>
</evidence>
<accession>D1AQY5</accession>
<evidence type="ECO:0000313" key="2">
    <source>
        <dbReference type="Proteomes" id="UP000000845"/>
    </source>
</evidence>
<dbReference type="KEGG" id="str:Sterm_0801"/>
<reference evidence="1 2" key="2">
    <citation type="journal article" date="2010" name="Stand. Genomic Sci.">
        <title>Complete genome sequence of Sebaldella termitidis type strain (NCTC 11300).</title>
        <authorList>
            <person name="Harmon-Smith M."/>
            <person name="Celia L."/>
            <person name="Chertkov O."/>
            <person name="Lapidus A."/>
            <person name="Copeland A."/>
            <person name="Glavina Del Rio T."/>
            <person name="Nolan M."/>
            <person name="Lucas S."/>
            <person name="Tice H."/>
            <person name="Cheng J.F."/>
            <person name="Han C."/>
            <person name="Detter J.C."/>
            <person name="Bruce D."/>
            <person name="Goodwin L."/>
            <person name="Pitluck S."/>
            <person name="Pati A."/>
            <person name="Liolios K."/>
            <person name="Ivanova N."/>
            <person name="Mavromatis K."/>
            <person name="Mikhailova N."/>
            <person name="Chen A."/>
            <person name="Palaniappan K."/>
            <person name="Land M."/>
            <person name="Hauser L."/>
            <person name="Chang Y.J."/>
            <person name="Jeffries C.D."/>
            <person name="Brettin T."/>
            <person name="Goker M."/>
            <person name="Beck B."/>
            <person name="Bristow J."/>
            <person name="Eisen J.A."/>
            <person name="Markowitz V."/>
            <person name="Hugenholtz P."/>
            <person name="Kyrpides N.C."/>
            <person name="Klenk H.P."/>
            <person name="Chen F."/>
        </authorList>
    </citation>
    <scope>NUCLEOTIDE SEQUENCE [LARGE SCALE GENOMIC DNA]</scope>
    <source>
        <strain evidence="2">ATCC 33386 / NCTC 11300</strain>
    </source>
</reference>
<sequence length="94" mass="10837">MYIKFKNYVIKSDSNSYQIGKEITNNEGVSIFIAQYHYATLHHCLAGLLNLEILKSEATDINALQEDIKIAFEEIKILFSESGRFDLLHEDLKK</sequence>
<name>D1AQY5_SEBTE</name>
<evidence type="ECO:0000313" key="1">
    <source>
        <dbReference type="EMBL" id="ACZ07673.1"/>
    </source>
</evidence>
<dbReference type="AlphaFoldDB" id="D1AQY5"/>
<dbReference type="Proteomes" id="UP000000845">
    <property type="component" value="Chromosome"/>
</dbReference>
<dbReference type="STRING" id="526218.Sterm_0801"/>
<dbReference type="HOGENOM" id="CLU_2384480_0_0_0"/>
<dbReference type="EMBL" id="CP001739">
    <property type="protein sequence ID" value="ACZ07673.1"/>
    <property type="molecule type" value="Genomic_DNA"/>
</dbReference>
<proteinExistence type="predicted"/>
<protein>
    <recommendedName>
        <fullName evidence="3">DUF5405 domain-containing protein</fullName>
    </recommendedName>
</protein>
<gene>
    <name evidence="1" type="ordered locus">Sterm_0801</name>
</gene>